<evidence type="ECO:0000313" key="2">
    <source>
        <dbReference type="Proteomes" id="UP000254640"/>
    </source>
</evidence>
<sequence length="96" mass="11608">MDKYYLEHTFNAYCDGKIDFNDFLNIELKTNIEEIKVEKREVVKCSEKLKRIHSFFNQFIFDNLEIQEDCVFSYRKNVNVLDCIAPHSKNKFIFKN</sequence>
<proteinExistence type="predicted"/>
<keyword evidence="2" id="KW-1185">Reference proteome</keyword>
<reference evidence="1 2" key="1">
    <citation type="submission" date="2018-06" db="EMBL/GenBank/DDBJ databases">
        <authorList>
            <consortium name="Pathogen Informatics"/>
            <person name="Doyle S."/>
        </authorList>
    </citation>
    <scope>NUCLEOTIDE SEQUENCE [LARGE SCALE GENOMIC DNA]</scope>
    <source>
        <strain evidence="1 2">NCTC9381</strain>
    </source>
</reference>
<evidence type="ECO:0000313" key="1">
    <source>
        <dbReference type="EMBL" id="SUB15872.1"/>
    </source>
</evidence>
<organism evidence="1 2">
    <name type="scientific">Enterobacter agglomerans</name>
    <name type="common">Erwinia herbicola</name>
    <name type="synonym">Pantoea agglomerans</name>
    <dbReference type="NCBI Taxonomy" id="549"/>
    <lineage>
        <taxon>Bacteria</taxon>
        <taxon>Pseudomonadati</taxon>
        <taxon>Pseudomonadota</taxon>
        <taxon>Gammaproteobacteria</taxon>
        <taxon>Enterobacterales</taxon>
        <taxon>Erwiniaceae</taxon>
        <taxon>Pantoea</taxon>
        <taxon>Pantoea agglomerans group</taxon>
    </lineage>
</organism>
<dbReference type="AlphaFoldDB" id="A0A379AE90"/>
<accession>A0A379AE90</accession>
<dbReference type="EMBL" id="UGSO01000001">
    <property type="protein sequence ID" value="SUB15872.1"/>
    <property type="molecule type" value="Genomic_DNA"/>
</dbReference>
<gene>
    <name evidence="1" type="ORF">NCTC9381_01766</name>
</gene>
<name>A0A379AE90_ENTAG</name>
<protein>
    <submittedName>
        <fullName evidence="1">Uncharacterized protein</fullName>
    </submittedName>
</protein>
<dbReference type="Proteomes" id="UP000254640">
    <property type="component" value="Unassembled WGS sequence"/>
</dbReference>